<evidence type="ECO:0000313" key="3">
    <source>
        <dbReference type="EMBL" id="RNL21596.1"/>
    </source>
</evidence>
<dbReference type="GO" id="GO:0008168">
    <property type="term" value="F:methyltransferase activity"/>
    <property type="evidence" value="ECO:0007669"/>
    <property type="project" value="UniProtKB-KW"/>
</dbReference>
<dbReference type="RefSeq" id="WP_123197436.1">
    <property type="nucleotide sequence ID" value="NZ_QICB01000001.1"/>
</dbReference>
<evidence type="ECO:0000313" key="4">
    <source>
        <dbReference type="Proteomes" id="UP000267368"/>
    </source>
</evidence>
<dbReference type="NCBIfam" id="TIGR00095">
    <property type="entry name" value="16S rRNA (guanine(966)-N(2))-methyltransferase RsmD"/>
    <property type="match status" value="1"/>
</dbReference>
<dbReference type="SUPFAM" id="SSF53335">
    <property type="entry name" value="S-adenosyl-L-methionine-dependent methyltransferases"/>
    <property type="match status" value="1"/>
</dbReference>
<dbReference type="EMBL" id="QICB01000001">
    <property type="protein sequence ID" value="RNL21596.1"/>
    <property type="molecule type" value="Genomic_DNA"/>
</dbReference>
<dbReference type="PROSITE" id="PS00092">
    <property type="entry name" value="N6_MTASE"/>
    <property type="match status" value="1"/>
</dbReference>
<dbReference type="PANTHER" id="PTHR43542">
    <property type="entry name" value="METHYLTRANSFERASE"/>
    <property type="match status" value="1"/>
</dbReference>
<dbReference type="Pfam" id="PF03602">
    <property type="entry name" value="Cons_hypoth95"/>
    <property type="match status" value="1"/>
</dbReference>
<dbReference type="InterPro" id="IPR029063">
    <property type="entry name" value="SAM-dependent_MTases_sf"/>
</dbReference>
<dbReference type="AlphaFoldDB" id="A0A3N0AHT9"/>
<gene>
    <name evidence="3" type="primary">rsmD</name>
    <name evidence="3" type="ORF">DMP07_01840</name>
</gene>
<dbReference type="PANTHER" id="PTHR43542:SF1">
    <property type="entry name" value="METHYLTRANSFERASE"/>
    <property type="match status" value="1"/>
</dbReference>
<organism evidence="3 4">
    <name type="scientific">Slackia faecicanis</name>
    <dbReference type="NCBI Taxonomy" id="255723"/>
    <lineage>
        <taxon>Bacteria</taxon>
        <taxon>Bacillati</taxon>
        <taxon>Actinomycetota</taxon>
        <taxon>Coriobacteriia</taxon>
        <taxon>Eggerthellales</taxon>
        <taxon>Eggerthellaceae</taxon>
        <taxon>Slackia</taxon>
    </lineage>
</organism>
<evidence type="ECO:0000256" key="1">
    <source>
        <dbReference type="ARBA" id="ARBA00022603"/>
    </source>
</evidence>
<evidence type="ECO:0000256" key="2">
    <source>
        <dbReference type="ARBA" id="ARBA00022679"/>
    </source>
</evidence>
<dbReference type="InterPro" id="IPR004398">
    <property type="entry name" value="RNA_MeTrfase_RsmD"/>
</dbReference>
<accession>A0A3N0AHT9</accession>
<name>A0A3N0AHT9_9ACTN</name>
<dbReference type="PIRSF" id="PIRSF004553">
    <property type="entry name" value="CHP00095"/>
    <property type="match status" value="1"/>
</dbReference>
<keyword evidence="2 3" id="KW-0808">Transferase</keyword>
<dbReference type="GO" id="GO:0031167">
    <property type="term" value="P:rRNA methylation"/>
    <property type="evidence" value="ECO:0007669"/>
    <property type="project" value="InterPro"/>
</dbReference>
<dbReference type="GO" id="GO:0003676">
    <property type="term" value="F:nucleic acid binding"/>
    <property type="evidence" value="ECO:0007669"/>
    <property type="project" value="InterPro"/>
</dbReference>
<comment type="caution">
    <text evidence="3">The sequence shown here is derived from an EMBL/GenBank/DDBJ whole genome shotgun (WGS) entry which is preliminary data.</text>
</comment>
<reference evidence="4" key="1">
    <citation type="submission" date="2018-05" db="EMBL/GenBank/DDBJ databases">
        <title>Genome Sequencing of selected type strains of the family Eggerthellaceae.</title>
        <authorList>
            <person name="Danylec N."/>
            <person name="Stoll D.A."/>
            <person name="Doetsch A."/>
            <person name="Huch M."/>
        </authorList>
    </citation>
    <scope>NUCLEOTIDE SEQUENCE [LARGE SCALE GENOMIC DNA]</scope>
    <source>
        <strain evidence="4">DSM 17537</strain>
    </source>
</reference>
<protein>
    <submittedName>
        <fullName evidence="3">16S rRNA (Guanine(966)-N(2))-methyltransferase RsmD</fullName>
    </submittedName>
</protein>
<proteinExistence type="predicted"/>
<keyword evidence="1 3" id="KW-0489">Methyltransferase</keyword>
<dbReference type="Gene3D" id="3.40.50.150">
    <property type="entry name" value="Vaccinia Virus protein VP39"/>
    <property type="match status" value="1"/>
</dbReference>
<dbReference type="CDD" id="cd02440">
    <property type="entry name" value="AdoMet_MTases"/>
    <property type="match status" value="1"/>
</dbReference>
<dbReference type="Proteomes" id="UP000267368">
    <property type="component" value="Unassembled WGS sequence"/>
</dbReference>
<keyword evidence="4" id="KW-1185">Reference proteome</keyword>
<dbReference type="OrthoDB" id="9803017at2"/>
<dbReference type="InterPro" id="IPR002052">
    <property type="entry name" value="DNA_methylase_N6_adenine_CS"/>
</dbReference>
<sequence>MRVIAGLYKGRPLAAPKGSSTRPTTDRVKESLMSSLISAYGPIEGARVLDAFAGSGALGIECLSRGAASAHFFERDKNALAALRSNVDMLGLPADRARIFRADVMKNPPLAGGSAYDIVFLDPPYAFTVDEVYGLMAALREGGRLSADAVVSYEHDASCDLAAFFAERGVQADILASKRFSKTVIDLFRFL</sequence>